<evidence type="ECO:0000313" key="4">
    <source>
        <dbReference type="Proteomes" id="UP000245911"/>
    </source>
</evidence>
<feature type="domain" description="GST C-terminal" evidence="2">
    <location>
        <begin position="83"/>
        <end position="202"/>
    </location>
</feature>
<dbReference type="PANTHER" id="PTHR44051:SF8">
    <property type="entry name" value="GLUTATHIONE S-TRANSFERASE GSTA"/>
    <property type="match status" value="1"/>
</dbReference>
<name>A0A2T8HRF0_9RHOB</name>
<evidence type="ECO:0000259" key="2">
    <source>
        <dbReference type="PROSITE" id="PS50405"/>
    </source>
</evidence>
<dbReference type="Gene3D" id="3.40.30.10">
    <property type="entry name" value="Glutaredoxin"/>
    <property type="match status" value="1"/>
</dbReference>
<dbReference type="SFLD" id="SFLDG00358">
    <property type="entry name" value="Main_(cytGST)"/>
    <property type="match status" value="1"/>
</dbReference>
<keyword evidence="4" id="KW-1185">Reference proteome</keyword>
<protein>
    <submittedName>
        <fullName evidence="3">Glutathione S-transferase</fullName>
    </submittedName>
</protein>
<dbReference type="Proteomes" id="UP000245911">
    <property type="component" value="Unassembled WGS sequence"/>
</dbReference>
<dbReference type="CDD" id="cd03046">
    <property type="entry name" value="GST_N_GTT1_like"/>
    <property type="match status" value="1"/>
</dbReference>
<dbReference type="OrthoDB" id="9810080at2"/>
<keyword evidence="3" id="KW-0808">Transferase</keyword>
<comment type="caution">
    <text evidence="3">The sequence shown here is derived from an EMBL/GenBank/DDBJ whole genome shotgun (WGS) entry which is preliminary data.</text>
</comment>
<dbReference type="PROSITE" id="PS50404">
    <property type="entry name" value="GST_NTER"/>
    <property type="match status" value="1"/>
</dbReference>
<reference evidence="3 4" key="1">
    <citation type="submission" date="2018-04" db="EMBL/GenBank/DDBJ databases">
        <title>Pararhodobacter oceanense sp. nov., isolated from marine intertidal sediment.</title>
        <authorList>
            <person name="Wang X.-L."/>
            <person name="Du Z.-J."/>
        </authorList>
    </citation>
    <scope>NUCLEOTIDE SEQUENCE [LARGE SCALE GENOMIC DNA]</scope>
    <source>
        <strain evidence="3 4">AM505</strain>
    </source>
</reference>
<feature type="domain" description="GST N-terminal" evidence="1">
    <location>
        <begin position="3"/>
        <end position="79"/>
    </location>
</feature>
<dbReference type="InterPro" id="IPR004045">
    <property type="entry name" value="Glutathione_S-Trfase_N"/>
</dbReference>
<dbReference type="SUPFAM" id="SSF47616">
    <property type="entry name" value="GST C-terminal domain-like"/>
    <property type="match status" value="1"/>
</dbReference>
<accession>A0A2T8HRF0</accession>
<evidence type="ECO:0000259" key="1">
    <source>
        <dbReference type="PROSITE" id="PS50404"/>
    </source>
</evidence>
<dbReference type="PANTHER" id="PTHR44051">
    <property type="entry name" value="GLUTATHIONE S-TRANSFERASE-RELATED"/>
    <property type="match status" value="1"/>
</dbReference>
<dbReference type="SUPFAM" id="SSF52833">
    <property type="entry name" value="Thioredoxin-like"/>
    <property type="match status" value="1"/>
</dbReference>
<dbReference type="EMBL" id="QDKM01000008">
    <property type="protein sequence ID" value="PVH27922.1"/>
    <property type="molecule type" value="Genomic_DNA"/>
</dbReference>
<sequence>MTEPNYTLIGAAQTRAARPLWMLEELGLSYTHVPVKPHAPDVTEHYPSGKVPVLLVDGEPISDSTAIIQYLADAHGRFTAPAGTIERARQDSLLHCLLDEFDAVLWTGARHSFILPEDKRVGAVKDSLRWEFSRNQARLVARMGDAEFVAGDEFTIADIVLTHCLIWAKAAKFEITEPQLLAYFDRLKQRPALRRALSKPNA</sequence>
<gene>
    <name evidence="3" type="ORF">DDE20_15230</name>
</gene>
<dbReference type="GO" id="GO:0016740">
    <property type="term" value="F:transferase activity"/>
    <property type="evidence" value="ECO:0007669"/>
    <property type="project" value="UniProtKB-KW"/>
</dbReference>
<dbReference type="Pfam" id="PF13410">
    <property type="entry name" value="GST_C_2"/>
    <property type="match status" value="1"/>
</dbReference>
<dbReference type="InterPro" id="IPR010987">
    <property type="entry name" value="Glutathione-S-Trfase_C-like"/>
</dbReference>
<dbReference type="InterPro" id="IPR040079">
    <property type="entry name" value="Glutathione_S-Trfase"/>
</dbReference>
<dbReference type="RefSeq" id="WP_116559445.1">
    <property type="nucleotide sequence ID" value="NZ_QDKM01000008.1"/>
</dbReference>
<dbReference type="InterPro" id="IPR036282">
    <property type="entry name" value="Glutathione-S-Trfase_C_sf"/>
</dbReference>
<dbReference type="Pfam" id="PF13409">
    <property type="entry name" value="GST_N_2"/>
    <property type="match status" value="1"/>
</dbReference>
<dbReference type="AlphaFoldDB" id="A0A2T8HRF0"/>
<evidence type="ECO:0000313" key="3">
    <source>
        <dbReference type="EMBL" id="PVH27922.1"/>
    </source>
</evidence>
<organism evidence="3 4">
    <name type="scientific">Pararhodobacter oceanensis</name>
    <dbReference type="NCBI Taxonomy" id="2172121"/>
    <lineage>
        <taxon>Bacteria</taxon>
        <taxon>Pseudomonadati</taxon>
        <taxon>Pseudomonadota</taxon>
        <taxon>Alphaproteobacteria</taxon>
        <taxon>Rhodobacterales</taxon>
        <taxon>Paracoccaceae</taxon>
        <taxon>Pararhodobacter</taxon>
    </lineage>
</organism>
<dbReference type="SFLD" id="SFLDS00019">
    <property type="entry name" value="Glutathione_Transferase_(cytos"/>
    <property type="match status" value="1"/>
</dbReference>
<dbReference type="Gene3D" id="1.20.1050.10">
    <property type="match status" value="1"/>
</dbReference>
<dbReference type="PROSITE" id="PS50405">
    <property type="entry name" value="GST_CTER"/>
    <property type="match status" value="1"/>
</dbReference>
<proteinExistence type="predicted"/>
<dbReference type="InterPro" id="IPR036249">
    <property type="entry name" value="Thioredoxin-like_sf"/>
</dbReference>